<evidence type="ECO:0000256" key="2">
    <source>
        <dbReference type="ARBA" id="ARBA00022741"/>
    </source>
</evidence>
<comment type="similarity">
    <text evidence="1">Belongs to the TrbE/VirB4 family.</text>
</comment>
<proteinExistence type="inferred from homology"/>
<dbReference type="InterPro" id="IPR018145">
    <property type="entry name" value="CagE_TrbE_VirB_cntrl_dom"/>
</dbReference>
<evidence type="ECO:0000313" key="6">
    <source>
        <dbReference type="Proteomes" id="UP000297834"/>
    </source>
</evidence>
<dbReference type="InterPro" id="IPR027417">
    <property type="entry name" value="P-loop_NTPase"/>
</dbReference>
<dbReference type="SUPFAM" id="SSF52540">
    <property type="entry name" value="P-loop containing nucleoside triphosphate hydrolases"/>
    <property type="match status" value="1"/>
</dbReference>
<protein>
    <recommendedName>
        <fullName evidence="4">AAA+ ATPase domain-containing protein</fullName>
    </recommendedName>
</protein>
<dbReference type="InterPro" id="IPR043964">
    <property type="entry name" value="P-loop_TraG"/>
</dbReference>
<accession>A0A4Y7XBH7</accession>
<evidence type="ECO:0000256" key="3">
    <source>
        <dbReference type="ARBA" id="ARBA00022840"/>
    </source>
</evidence>
<organism evidence="5 6">
    <name type="scientific">Alkanindiges illinoisensis</name>
    <dbReference type="NCBI Taxonomy" id="197183"/>
    <lineage>
        <taxon>Bacteria</taxon>
        <taxon>Pseudomonadati</taxon>
        <taxon>Pseudomonadota</taxon>
        <taxon>Gammaproteobacteria</taxon>
        <taxon>Moraxellales</taxon>
        <taxon>Moraxellaceae</taxon>
        <taxon>Alkanindiges</taxon>
    </lineage>
</organism>
<evidence type="ECO:0000313" key="5">
    <source>
        <dbReference type="EMBL" id="TEU25832.1"/>
    </source>
</evidence>
<dbReference type="GO" id="GO:0005524">
    <property type="term" value="F:ATP binding"/>
    <property type="evidence" value="ECO:0007669"/>
    <property type="project" value="UniProtKB-KW"/>
</dbReference>
<reference evidence="5 6" key="1">
    <citation type="submission" date="2019-03" db="EMBL/GenBank/DDBJ databases">
        <title>Alkanindiges illinoisensis: a potential pathogenic isolated from ascites of a gastric cancer patient with abdominal metastasis.</title>
        <authorList>
            <person name="Hu X."/>
            <person name="Yang B."/>
            <person name="Yan X."/>
            <person name="Lin L."/>
            <person name="Zhao H."/>
            <person name="Zhou F."/>
            <person name="Su B."/>
            <person name="Chen J."/>
            <person name="Rui Y."/>
            <person name="Wang Q."/>
            <person name="Zheng L."/>
        </authorList>
    </citation>
    <scope>NUCLEOTIDE SEQUENCE [LARGE SCALE GENOMIC DNA]</scope>
    <source>
        <strain evidence="5 6">NFYY 23406</strain>
    </source>
</reference>
<dbReference type="EMBL" id="SNTY01000034">
    <property type="protein sequence ID" value="TEU25832.1"/>
    <property type="molecule type" value="Genomic_DNA"/>
</dbReference>
<dbReference type="PANTHER" id="PTHR30121:SF12">
    <property type="entry name" value="TYPE IV SECRETION SYSTEM PROTEIN CAGE"/>
    <property type="match status" value="1"/>
</dbReference>
<evidence type="ECO:0000256" key="1">
    <source>
        <dbReference type="ARBA" id="ARBA00006512"/>
    </source>
</evidence>
<dbReference type="PANTHER" id="PTHR30121">
    <property type="entry name" value="UNCHARACTERIZED PROTEIN YJGR-RELATED"/>
    <property type="match status" value="1"/>
</dbReference>
<gene>
    <name evidence="5" type="ORF">E2B99_08910</name>
</gene>
<dbReference type="InterPro" id="IPR003593">
    <property type="entry name" value="AAA+_ATPase"/>
</dbReference>
<dbReference type="RefSeq" id="WP_134244638.1">
    <property type="nucleotide sequence ID" value="NZ_SNTY01000034.1"/>
</dbReference>
<sequence>MLALETYRKKAKGLPDILNYAALVDSGVVMNKDGSIMVGYFYRGDDIGSATNDERNYITNRVNAALSRFGNGWVSWHDAARIADNYYPESERNHFPDPVSKLIDDHRRQGFQQEGGHYVTEYVMVISYMPPLRVSSKVNDLIWRDDANMPKKSVQDQILDYFYKHLATFEDLIGGTIALQRMKGYTVTDQFGREHLRDELVNYLMYCLTGRFIELNIPPYGAYMDTYLGGHVLVTGDTPKIGNNYICPVAIEGYPPESYPNILAVLEALPLSYRWSSRMIYLDQHEALSELNKVKRKWKQKVRGFFAQTFKTQNAQINEDALLMSVDANNAITEASSGLVTFGYFTSIVVIQGENLEEVHEQSRFVVREIQRLGFTCRTETINSLEAWLGTLPGHAMPNIRRPLIHTLNQSDLLPLSNIWAGRTECPCPYYLPHSPPLMYGSTNGATPFRINLHVDDLGHTLIFGPTGAGKSVLLNTLAVQFLRYKDAQIFAFDKGNSAWAASLACGGKHYDIGGEENVLSFAPLSAIDSDVDLNWAIEWIGTCYHLQTNQTLTPKQKSEVTRAMKLLREEKVPGERSITDFLLTVQDEDVRSALKHYSIDGILGSLLDARHDGLITGNEHWTVFEIEHLMEMGEANLLPVLLYLFRRIEKSLNGRPTMLILDEAWLMLGHPAFRAKIREWLKVLRKANCLVCMATQSLTDAVSSGIFDVLIESCPTKILLPNPEADKAGTAEVPGPNDLYTIMGLNSTEINMLKNATRKRDYYFTSAEGKRMFTLGLDSVALNFVAVNYKDNHKLIREFMEVDGQGWPFKWLEHKGINFDIPTH</sequence>
<dbReference type="InterPro" id="IPR051162">
    <property type="entry name" value="T4SS_component"/>
</dbReference>
<dbReference type="AlphaFoldDB" id="A0A4Y7XBH7"/>
<evidence type="ECO:0000259" key="4">
    <source>
        <dbReference type="SMART" id="SM00382"/>
    </source>
</evidence>
<feature type="domain" description="AAA+ ATPase" evidence="4">
    <location>
        <begin position="457"/>
        <end position="714"/>
    </location>
</feature>
<dbReference type="STRING" id="1120977.GCA_000619845_02838"/>
<dbReference type="Gene3D" id="3.40.50.300">
    <property type="entry name" value="P-loop containing nucleotide triphosphate hydrolases"/>
    <property type="match status" value="2"/>
</dbReference>
<keyword evidence="6" id="KW-1185">Reference proteome</keyword>
<dbReference type="Pfam" id="PF03135">
    <property type="entry name" value="CagE_TrbE_VirB"/>
    <property type="match status" value="1"/>
</dbReference>
<dbReference type="SMART" id="SM00382">
    <property type="entry name" value="AAA"/>
    <property type="match status" value="1"/>
</dbReference>
<keyword evidence="2" id="KW-0547">Nucleotide-binding</keyword>
<dbReference type="OrthoDB" id="9816422at2"/>
<dbReference type="Proteomes" id="UP000297834">
    <property type="component" value="Unassembled WGS sequence"/>
</dbReference>
<keyword evidence="3" id="KW-0067">ATP-binding</keyword>
<name>A0A4Y7XBH7_9GAMM</name>
<comment type="caution">
    <text evidence="5">The sequence shown here is derived from an EMBL/GenBank/DDBJ whole genome shotgun (WGS) entry which is preliminary data.</text>
</comment>
<dbReference type="NCBIfam" id="NF010404">
    <property type="entry name" value="PRK13830.1"/>
    <property type="match status" value="1"/>
</dbReference>
<dbReference type="Pfam" id="PF19044">
    <property type="entry name" value="P-loop_TraG"/>
    <property type="match status" value="1"/>
</dbReference>